<dbReference type="InterPro" id="IPR015260">
    <property type="entry name" value="Syntaxin-6/10/61_N"/>
</dbReference>
<keyword evidence="9" id="KW-0175">Coiled coil</keyword>
<dbReference type="Pfam" id="PF09177">
    <property type="entry name" value="STX6_10_61_N"/>
    <property type="match status" value="1"/>
</dbReference>
<evidence type="ECO:0000259" key="11">
    <source>
        <dbReference type="Pfam" id="PF09177"/>
    </source>
</evidence>
<dbReference type="Proteomes" id="UP001418222">
    <property type="component" value="Unassembled WGS sequence"/>
</dbReference>
<dbReference type="AlphaFoldDB" id="A0AAP0BVS3"/>
<comment type="subcellular location">
    <subcellularLocation>
        <location evidence="8">Golgi apparatus</location>
        <location evidence="8">trans-Golgi network membrane</location>
        <topology evidence="8">Single-pass type IV membrane protein</topology>
    </subcellularLocation>
</comment>
<dbReference type="GO" id="GO:0005794">
    <property type="term" value="C:Golgi apparatus"/>
    <property type="evidence" value="ECO:0007669"/>
    <property type="project" value="UniProtKB-SubCell"/>
</dbReference>
<name>A0AAP0BVS3_9ASPA</name>
<evidence type="ECO:0000256" key="1">
    <source>
        <dbReference type="ARBA" id="ARBA00009063"/>
    </source>
</evidence>
<dbReference type="SUPFAM" id="SSF47661">
    <property type="entry name" value="t-snare proteins"/>
    <property type="match status" value="1"/>
</dbReference>
<dbReference type="InterPro" id="IPR010989">
    <property type="entry name" value="SNARE"/>
</dbReference>
<feature type="coiled-coil region" evidence="9">
    <location>
        <begin position="55"/>
        <end position="117"/>
    </location>
</feature>
<evidence type="ECO:0000256" key="6">
    <source>
        <dbReference type="ARBA" id="ARBA00023034"/>
    </source>
</evidence>
<keyword evidence="6" id="KW-0333">Golgi apparatus</keyword>
<keyword evidence="3 10" id="KW-0812">Transmembrane</keyword>
<evidence type="ECO:0000313" key="13">
    <source>
        <dbReference type="Proteomes" id="UP001418222"/>
    </source>
</evidence>
<proteinExistence type="inferred from homology"/>
<evidence type="ECO:0000256" key="4">
    <source>
        <dbReference type="ARBA" id="ARBA00022927"/>
    </source>
</evidence>
<evidence type="ECO:0000256" key="8">
    <source>
        <dbReference type="ARBA" id="ARBA00037801"/>
    </source>
</evidence>
<keyword evidence="5 10" id="KW-1133">Transmembrane helix</keyword>
<gene>
    <name evidence="12" type="ORF">KSP39_PZI005058</name>
</gene>
<evidence type="ECO:0000256" key="10">
    <source>
        <dbReference type="SAM" id="Phobius"/>
    </source>
</evidence>
<keyword evidence="13" id="KW-1185">Reference proteome</keyword>
<protein>
    <recommendedName>
        <fullName evidence="11">Syntaxin 6/10/61 N-terminal domain-containing protein</fullName>
    </recommendedName>
</protein>
<sequence>MATAFDRWEKDPFFYAAEEVQESADRLESVYRQWISIHEKNATGGVADSPVTELRRELSTALGTAKWQLEELERAVRSNDHSLSAGESTVARHSDFIVAISSKISIVENALKELNQEGVGRSAMSWVRLDEGERDEFALFLSPPKTETEAVVRSPSVSFHESGSRMNGETSVCFSFPCTSDDSSPPEMKVENPNGHRRVASSCSDLGLWKISVSSDGSPGKEPALPIARILSLSELRSMEASTKPKWYRYRFGKWKVVSHENLEEKLPLRNHQLRGMGASYEKSKSCLSHCNDECYSKQLHGWFGAFQRRLQRSQYQIQYGRPTQIIVWTFATVLLVVIFVLHVS</sequence>
<feature type="domain" description="Syntaxin 6/10/61 N-terminal" evidence="11">
    <location>
        <begin position="11"/>
        <end position="107"/>
    </location>
</feature>
<evidence type="ECO:0000256" key="7">
    <source>
        <dbReference type="ARBA" id="ARBA00023136"/>
    </source>
</evidence>
<dbReference type="Gene3D" id="1.20.58.90">
    <property type="match status" value="1"/>
</dbReference>
<feature type="transmembrane region" description="Helical" evidence="10">
    <location>
        <begin position="326"/>
        <end position="344"/>
    </location>
</feature>
<dbReference type="GO" id="GO:0048193">
    <property type="term" value="P:Golgi vesicle transport"/>
    <property type="evidence" value="ECO:0007669"/>
    <property type="project" value="InterPro"/>
</dbReference>
<evidence type="ECO:0000256" key="5">
    <source>
        <dbReference type="ARBA" id="ARBA00022989"/>
    </source>
</evidence>
<dbReference type="GO" id="GO:0016020">
    <property type="term" value="C:membrane"/>
    <property type="evidence" value="ECO:0007669"/>
    <property type="project" value="InterPro"/>
</dbReference>
<dbReference type="EMBL" id="JBBWWQ010000004">
    <property type="protein sequence ID" value="KAK8949662.1"/>
    <property type="molecule type" value="Genomic_DNA"/>
</dbReference>
<comment type="caution">
    <text evidence="12">The sequence shown here is derived from an EMBL/GenBank/DDBJ whole genome shotgun (WGS) entry which is preliminary data.</text>
</comment>
<dbReference type="PANTHER" id="PTHR34949:SF6">
    <property type="entry name" value="EXPRESSED PROTEIN"/>
    <property type="match status" value="1"/>
</dbReference>
<keyword evidence="4" id="KW-0653">Protein transport</keyword>
<evidence type="ECO:0000256" key="3">
    <source>
        <dbReference type="ARBA" id="ARBA00022692"/>
    </source>
</evidence>
<keyword evidence="2" id="KW-0813">Transport</keyword>
<dbReference type="PANTHER" id="PTHR34949">
    <property type="entry name" value="OS05G0443700 PROTEIN"/>
    <property type="match status" value="1"/>
</dbReference>
<comment type="similarity">
    <text evidence="1">Belongs to the syntaxin family.</text>
</comment>
<evidence type="ECO:0000256" key="9">
    <source>
        <dbReference type="SAM" id="Coils"/>
    </source>
</evidence>
<dbReference type="CDD" id="cd21442">
    <property type="entry name" value="SNARE_NTD_STX6-like"/>
    <property type="match status" value="1"/>
</dbReference>
<accession>A0AAP0BVS3</accession>
<dbReference type="FunFam" id="1.20.58.90:FF:000004">
    <property type="entry name" value="Syntaxin 10"/>
    <property type="match status" value="1"/>
</dbReference>
<keyword evidence="7 10" id="KW-0472">Membrane</keyword>
<dbReference type="GO" id="GO:0015031">
    <property type="term" value="P:protein transport"/>
    <property type="evidence" value="ECO:0007669"/>
    <property type="project" value="UniProtKB-KW"/>
</dbReference>
<evidence type="ECO:0000313" key="12">
    <source>
        <dbReference type="EMBL" id="KAK8949662.1"/>
    </source>
</evidence>
<evidence type="ECO:0000256" key="2">
    <source>
        <dbReference type="ARBA" id="ARBA00022448"/>
    </source>
</evidence>
<organism evidence="12 13">
    <name type="scientific">Platanthera zijinensis</name>
    <dbReference type="NCBI Taxonomy" id="2320716"/>
    <lineage>
        <taxon>Eukaryota</taxon>
        <taxon>Viridiplantae</taxon>
        <taxon>Streptophyta</taxon>
        <taxon>Embryophyta</taxon>
        <taxon>Tracheophyta</taxon>
        <taxon>Spermatophyta</taxon>
        <taxon>Magnoliopsida</taxon>
        <taxon>Liliopsida</taxon>
        <taxon>Asparagales</taxon>
        <taxon>Orchidaceae</taxon>
        <taxon>Orchidoideae</taxon>
        <taxon>Orchideae</taxon>
        <taxon>Orchidinae</taxon>
        <taxon>Platanthera</taxon>
    </lineage>
</organism>
<reference evidence="12 13" key="1">
    <citation type="journal article" date="2022" name="Nat. Plants">
        <title>Genomes of leafy and leafless Platanthera orchids illuminate the evolution of mycoheterotrophy.</title>
        <authorList>
            <person name="Li M.H."/>
            <person name="Liu K.W."/>
            <person name="Li Z."/>
            <person name="Lu H.C."/>
            <person name="Ye Q.L."/>
            <person name="Zhang D."/>
            <person name="Wang J.Y."/>
            <person name="Li Y.F."/>
            <person name="Zhong Z.M."/>
            <person name="Liu X."/>
            <person name="Yu X."/>
            <person name="Liu D.K."/>
            <person name="Tu X.D."/>
            <person name="Liu B."/>
            <person name="Hao Y."/>
            <person name="Liao X.Y."/>
            <person name="Jiang Y.T."/>
            <person name="Sun W.H."/>
            <person name="Chen J."/>
            <person name="Chen Y.Q."/>
            <person name="Ai Y."/>
            <person name="Zhai J.W."/>
            <person name="Wu S.S."/>
            <person name="Zhou Z."/>
            <person name="Hsiao Y.Y."/>
            <person name="Wu W.L."/>
            <person name="Chen Y.Y."/>
            <person name="Lin Y.F."/>
            <person name="Hsu J.L."/>
            <person name="Li C.Y."/>
            <person name="Wang Z.W."/>
            <person name="Zhao X."/>
            <person name="Zhong W.Y."/>
            <person name="Ma X.K."/>
            <person name="Ma L."/>
            <person name="Huang J."/>
            <person name="Chen G.Z."/>
            <person name="Huang M.Z."/>
            <person name="Huang L."/>
            <person name="Peng D.H."/>
            <person name="Luo Y.B."/>
            <person name="Zou S.Q."/>
            <person name="Chen S.P."/>
            <person name="Lan S."/>
            <person name="Tsai W.C."/>
            <person name="Van de Peer Y."/>
            <person name="Liu Z.J."/>
        </authorList>
    </citation>
    <scope>NUCLEOTIDE SEQUENCE [LARGE SCALE GENOMIC DNA]</scope>
    <source>
        <strain evidence="12">Lor287</strain>
    </source>
</reference>